<sequence length="258" mass="28928">MNKLPVLFLGHGNPMNVLEPDNRFNRAIADIGRTLPKPKAILMISAHWYDEQLQVSSSPNPPMIYDFYGFPESLYQVEYPAKGDVQLAQTISELLHDDGIVQNGEQGFDHGMWTTLKYLYPNADIPVVQLSIKRHQPMAWHIAIAQKLKALRSQGVLIVGSGNIVHNLRAVQFRGGQAYEWASEFQHTINQTILAKDLHTLANYHTLPHASLAVPTEEHYLPLIYIMAMADGDEKMMIFNDEIDIASISMTSVAVGLP</sequence>
<comment type="cofactor">
    <cofactor evidence="1">
        <name>Zn(2+)</name>
        <dbReference type="ChEBI" id="CHEBI:29105"/>
    </cofactor>
</comment>
<evidence type="ECO:0000256" key="1">
    <source>
        <dbReference type="ARBA" id="ARBA00001947"/>
    </source>
</evidence>
<evidence type="ECO:0000256" key="4">
    <source>
        <dbReference type="ARBA" id="ARBA00022833"/>
    </source>
</evidence>
<evidence type="ECO:0000313" key="8">
    <source>
        <dbReference type="Proteomes" id="UP000189800"/>
    </source>
</evidence>
<dbReference type="GO" id="GO:0008198">
    <property type="term" value="F:ferrous iron binding"/>
    <property type="evidence" value="ECO:0007669"/>
    <property type="project" value="InterPro"/>
</dbReference>
<evidence type="ECO:0000256" key="2">
    <source>
        <dbReference type="ARBA" id="ARBA00007581"/>
    </source>
</evidence>
<evidence type="ECO:0000259" key="6">
    <source>
        <dbReference type="Pfam" id="PF02900"/>
    </source>
</evidence>
<dbReference type="GO" id="GO:0016702">
    <property type="term" value="F:oxidoreductase activity, acting on single donors with incorporation of molecular oxygen, incorporation of two atoms of oxygen"/>
    <property type="evidence" value="ECO:0007669"/>
    <property type="project" value="UniProtKB-ARBA"/>
</dbReference>
<protein>
    <submittedName>
        <fullName evidence="7">4,5-DOPA dioxygenase extradiol</fullName>
    </submittedName>
</protein>
<keyword evidence="3" id="KW-0479">Metal-binding</keyword>
<dbReference type="STRING" id="470453.B0680_02115"/>
<evidence type="ECO:0000313" key="7">
    <source>
        <dbReference type="EMBL" id="OOS25642.1"/>
    </source>
</evidence>
<accession>A0A1T0CTI2</accession>
<keyword evidence="7" id="KW-0223">Dioxygenase</keyword>
<keyword evidence="4" id="KW-0862">Zinc</keyword>
<dbReference type="Proteomes" id="UP000189800">
    <property type="component" value="Unassembled WGS sequence"/>
</dbReference>
<dbReference type="InterPro" id="IPR004183">
    <property type="entry name" value="Xdiol_dOase_suB"/>
</dbReference>
<dbReference type="AlphaFoldDB" id="A0A1T0CTI2"/>
<name>A0A1T0CTI2_9GAMM</name>
<dbReference type="InterPro" id="IPR014436">
    <property type="entry name" value="Extradiol_dOase_DODA"/>
</dbReference>
<keyword evidence="8" id="KW-1185">Reference proteome</keyword>
<dbReference type="Pfam" id="PF02900">
    <property type="entry name" value="LigB"/>
    <property type="match status" value="1"/>
</dbReference>
<reference evidence="7 8" key="1">
    <citation type="submission" date="2017-02" db="EMBL/GenBank/DDBJ databases">
        <title>Draft genome sequence of Moraxella pluranimalium CCUG 54913T type strain.</title>
        <authorList>
            <person name="Salva-Serra F."/>
            <person name="Engstrom-Jakobsson H."/>
            <person name="Thorell K."/>
            <person name="Jaen-Luchoro D."/>
            <person name="Gonzales-Siles L."/>
            <person name="Karlsson R."/>
            <person name="Yazdan S."/>
            <person name="Boulund F."/>
            <person name="Johnning A."/>
            <person name="Engstrand L."/>
            <person name="Kristiansson E."/>
            <person name="Moore E."/>
        </authorList>
    </citation>
    <scope>NUCLEOTIDE SEQUENCE [LARGE SCALE GENOMIC DNA]</scope>
    <source>
        <strain evidence="7 8">CCUG 54913</strain>
    </source>
</reference>
<dbReference type="OrthoDB" id="9790889at2"/>
<dbReference type="SUPFAM" id="SSF53213">
    <property type="entry name" value="LigB-like"/>
    <property type="match status" value="1"/>
</dbReference>
<evidence type="ECO:0000256" key="3">
    <source>
        <dbReference type="ARBA" id="ARBA00022723"/>
    </source>
</evidence>
<organism evidence="7 8">
    <name type="scientific">Moraxella pluranimalium</name>
    <dbReference type="NCBI Taxonomy" id="470453"/>
    <lineage>
        <taxon>Bacteria</taxon>
        <taxon>Pseudomonadati</taxon>
        <taxon>Pseudomonadota</taxon>
        <taxon>Gammaproteobacteria</taxon>
        <taxon>Moraxellales</taxon>
        <taxon>Moraxellaceae</taxon>
        <taxon>Moraxella</taxon>
    </lineage>
</organism>
<proteinExistence type="inferred from homology"/>
<evidence type="ECO:0000256" key="5">
    <source>
        <dbReference type="ARBA" id="ARBA00023002"/>
    </source>
</evidence>
<dbReference type="CDD" id="cd07363">
    <property type="entry name" value="45_DOPA_Dioxygenase"/>
    <property type="match status" value="1"/>
</dbReference>
<dbReference type="Gene3D" id="3.40.830.10">
    <property type="entry name" value="LigB-like"/>
    <property type="match status" value="1"/>
</dbReference>
<dbReference type="PIRSF" id="PIRSF006157">
    <property type="entry name" value="Doxgns_DODA"/>
    <property type="match status" value="1"/>
</dbReference>
<gene>
    <name evidence="7" type="ORF">B0680_02115</name>
</gene>
<dbReference type="GO" id="GO:0008270">
    <property type="term" value="F:zinc ion binding"/>
    <property type="evidence" value="ECO:0007669"/>
    <property type="project" value="InterPro"/>
</dbReference>
<dbReference type="RefSeq" id="WP_078253398.1">
    <property type="nucleotide sequence ID" value="NZ_MUYU01000006.1"/>
</dbReference>
<comment type="similarity">
    <text evidence="2">Belongs to the DODA-type extradiol aromatic ring-opening dioxygenase family.</text>
</comment>
<feature type="domain" description="Extradiol ring-cleavage dioxygenase class III enzyme subunit B" evidence="6">
    <location>
        <begin position="18"/>
        <end position="253"/>
    </location>
</feature>
<dbReference type="PANTHER" id="PTHR30096">
    <property type="entry name" value="4,5-DOPA DIOXYGENASE EXTRADIOL-LIKE PROTEIN"/>
    <property type="match status" value="1"/>
</dbReference>
<dbReference type="PANTHER" id="PTHR30096:SF0">
    <property type="entry name" value="4,5-DOPA DIOXYGENASE EXTRADIOL-LIKE PROTEIN"/>
    <property type="match status" value="1"/>
</dbReference>
<dbReference type="EMBL" id="MUYU01000006">
    <property type="protein sequence ID" value="OOS25642.1"/>
    <property type="molecule type" value="Genomic_DNA"/>
</dbReference>
<comment type="caution">
    <text evidence="7">The sequence shown here is derived from an EMBL/GenBank/DDBJ whole genome shotgun (WGS) entry which is preliminary data.</text>
</comment>
<dbReference type="NCBIfam" id="NF007914">
    <property type="entry name" value="PRK10628.1"/>
    <property type="match status" value="1"/>
</dbReference>
<keyword evidence="5" id="KW-0560">Oxidoreductase</keyword>